<reference evidence="1" key="1">
    <citation type="submission" date="2021-08" db="EMBL/GenBank/DDBJ databases">
        <title>The first chromosome-level gecko genome reveals the dynamic sex chromosomes of Neotropical dwarf geckos (Sphaerodactylidae: Sphaerodactylus).</title>
        <authorList>
            <person name="Pinto B.J."/>
            <person name="Keating S.E."/>
            <person name="Gamble T."/>
        </authorList>
    </citation>
    <scope>NUCLEOTIDE SEQUENCE</scope>
    <source>
        <strain evidence="1">TG3544</strain>
    </source>
</reference>
<dbReference type="EMBL" id="CM037620">
    <property type="protein sequence ID" value="KAH7994972.1"/>
    <property type="molecule type" value="Genomic_DNA"/>
</dbReference>
<name>A0ACB8EQT1_9SAUR</name>
<evidence type="ECO:0000313" key="2">
    <source>
        <dbReference type="Proteomes" id="UP000827872"/>
    </source>
</evidence>
<gene>
    <name evidence="1" type="ORF">K3G42_019588</name>
</gene>
<protein>
    <submittedName>
        <fullName evidence="1">Uncharacterized protein</fullName>
    </submittedName>
</protein>
<accession>A0ACB8EQT1</accession>
<keyword evidence="2" id="KW-1185">Reference proteome</keyword>
<proteinExistence type="predicted"/>
<sequence>MLTAHFRNNTGQLQQKFCFQSNTQVFLRQLLFVNFDMEKIMQVTLEFKNIQHIKQKPLFLIKNLSEVKLANEFCCILHSLFIDATGRQCFRKICVTSLLKYKSVQYKKVLLSVYVLPTPKSTQNCKGTRVDS</sequence>
<comment type="caution">
    <text evidence="1">The sequence shown here is derived from an EMBL/GenBank/DDBJ whole genome shotgun (WGS) entry which is preliminary data.</text>
</comment>
<organism evidence="1 2">
    <name type="scientific">Sphaerodactylus townsendi</name>
    <dbReference type="NCBI Taxonomy" id="933632"/>
    <lineage>
        <taxon>Eukaryota</taxon>
        <taxon>Metazoa</taxon>
        <taxon>Chordata</taxon>
        <taxon>Craniata</taxon>
        <taxon>Vertebrata</taxon>
        <taxon>Euteleostomi</taxon>
        <taxon>Lepidosauria</taxon>
        <taxon>Squamata</taxon>
        <taxon>Bifurcata</taxon>
        <taxon>Gekkota</taxon>
        <taxon>Sphaerodactylidae</taxon>
        <taxon>Sphaerodactylus</taxon>
    </lineage>
</organism>
<dbReference type="Proteomes" id="UP000827872">
    <property type="component" value="Linkage Group LG07"/>
</dbReference>
<evidence type="ECO:0000313" key="1">
    <source>
        <dbReference type="EMBL" id="KAH7994972.1"/>
    </source>
</evidence>